<dbReference type="Gene3D" id="3.40.50.20">
    <property type="match status" value="1"/>
</dbReference>
<dbReference type="GO" id="GO:0046872">
    <property type="term" value="F:metal ion binding"/>
    <property type="evidence" value="ECO:0007669"/>
    <property type="project" value="UniProtKB-KW"/>
</dbReference>
<dbReference type="NCBIfam" id="TIGR00768">
    <property type="entry name" value="rimK_fam"/>
    <property type="match status" value="1"/>
</dbReference>
<evidence type="ECO:0000256" key="7">
    <source>
        <dbReference type="PROSITE-ProRule" id="PRU00409"/>
    </source>
</evidence>
<evidence type="ECO:0000259" key="8">
    <source>
        <dbReference type="PROSITE" id="PS50975"/>
    </source>
</evidence>
<gene>
    <name evidence="9" type="ORF">AC477_05010</name>
</gene>
<reference evidence="9 10" key="1">
    <citation type="submission" date="2015-06" db="EMBL/GenBank/DDBJ databases">
        <title>New insights into the roles of widespread benthic archaea in carbon and nitrogen cycling.</title>
        <authorList>
            <person name="Lazar C.S."/>
            <person name="Baker B.J."/>
            <person name="Seitz K.W."/>
            <person name="Hyde A.S."/>
            <person name="Dick G.J."/>
            <person name="Hinrichs K.-U."/>
            <person name="Teske A.P."/>
        </authorList>
    </citation>
    <scope>NUCLEOTIDE SEQUENCE [LARGE SCALE GENOMIC DNA]</scope>
    <source>
        <strain evidence="9">SG8-32-1</strain>
    </source>
</reference>
<dbReference type="SUPFAM" id="SSF56059">
    <property type="entry name" value="Glutathione synthetase ATP-binding domain-like"/>
    <property type="match status" value="1"/>
</dbReference>
<comment type="cofactor">
    <cofactor evidence="1">
        <name>Mg(2+)</name>
        <dbReference type="ChEBI" id="CHEBI:18420"/>
    </cofactor>
</comment>
<keyword evidence="6" id="KW-0460">Magnesium</keyword>
<comment type="caution">
    <text evidence="9">The sequence shown here is derived from an EMBL/GenBank/DDBJ whole genome shotgun (WGS) entry which is preliminary data.</text>
</comment>
<sequence length="292" mass="32258">MKLGIMTRDGDGWCSTQLRKAMNKQNIIPICFGYSSIIGRIKYTPDASVGDINMLQDLDAMITRPIGRGSLEEIIFRMNLLHKLERAGMLIINPPLAIERSVDKYCSLTLFQENGIPVPRTAVTESHDEALKCFYELGEDVVVKPVFGSRGVGATRINDPDVAARVFRTISFYHGVLYLQEFIPHGNSDIRAFVIGDQVIAAMRRVSDNWKTNVSLGAKPEYLQLSSELENLAVKAAKVIGCKITGVDLMEGPEGPVVIEINSQPGWKGLQSVTKTNIADEIISYVVSELKT</sequence>
<protein>
    <recommendedName>
        <fullName evidence="8">ATP-grasp domain-containing protein</fullName>
    </recommendedName>
</protein>
<dbReference type="Gene3D" id="3.30.1490.20">
    <property type="entry name" value="ATP-grasp fold, A domain"/>
    <property type="match status" value="1"/>
</dbReference>
<dbReference type="GO" id="GO:0016879">
    <property type="term" value="F:ligase activity, forming carbon-nitrogen bonds"/>
    <property type="evidence" value="ECO:0007669"/>
    <property type="project" value="TreeGrafter"/>
</dbReference>
<proteinExistence type="predicted"/>
<evidence type="ECO:0000256" key="6">
    <source>
        <dbReference type="ARBA" id="ARBA00022842"/>
    </source>
</evidence>
<evidence type="ECO:0000256" key="1">
    <source>
        <dbReference type="ARBA" id="ARBA00001946"/>
    </source>
</evidence>
<evidence type="ECO:0000256" key="2">
    <source>
        <dbReference type="ARBA" id="ARBA00022598"/>
    </source>
</evidence>
<dbReference type="Pfam" id="PF08443">
    <property type="entry name" value="RimK"/>
    <property type="match status" value="1"/>
</dbReference>
<dbReference type="PROSITE" id="PS50975">
    <property type="entry name" value="ATP_GRASP"/>
    <property type="match status" value="1"/>
</dbReference>
<keyword evidence="3" id="KW-0479">Metal-binding</keyword>
<dbReference type="PANTHER" id="PTHR21621">
    <property type="entry name" value="RIBOSOMAL PROTEIN S6 MODIFICATION PROTEIN"/>
    <property type="match status" value="1"/>
</dbReference>
<evidence type="ECO:0000256" key="4">
    <source>
        <dbReference type="ARBA" id="ARBA00022741"/>
    </source>
</evidence>
<keyword evidence="4 7" id="KW-0547">Nucleotide-binding</keyword>
<organism evidence="9 10">
    <name type="scientific">miscellaneous Crenarchaeota group-1 archaeon SG8-32-1</name>
    <dbReference type="NCBI Taxonomy" id="1685124"/>
    <lineage>
        <taxon>Archaea</taxon>
        <taxon>Candidatus Bathyarchaeota</taxon>
        <taxon>MCG-1</taxon>
    </lineage>
</organism>
<evidence type="ECO:0000313" key="9">
    <source>
        <dbReference type="EMBL" id="KON30354.1"/>
    </source>
</evidence>
<dbReference type="GO" id="GO:0005737">
    <property type="term" value="C:cytoplasm"/>
    <property type="evidence" value="ECO:0007669"/>
    <property type="project" value="TreeGrafter"/>
</dbReference>
<evidence type="ECO:0000313" key="10">
    <source>
        <dbReference type="Proteomes" id="UP000037237"/>
    </source>
</evidence>
<dbReference type="Proteomes" id="UP000037237">
    <property type="component" value="Unassembled WGS sequence"/>
</dbReference>
<feature type="domain" description="ATP-grasp" evidence="8">
    <location>
        <begin position="108"/>
        <end position="287"/>
    </location>
</feature>
<dbReference type="EMBL" id="LFWU01000126">
    <property type="protein sequence ID" value="KON30354.1"/>
    <property type="molecule type" value="Genomic_DNA"/>
</dbReference>
<dbReference type="InterPro" id="IPR004666">
    <property type="entry name" value="Rp_bS6_RimK/Lys_biosynth_LsyX"/>
</dbReference>
<dbReference type="Gene3D" id="3.30.470.20">
    <property type="entry name" value="ATP-grasp fold, B domain"/>
    <property type="match status" value="1"/>
</dbReference>
<evidence type="ECO:0000256" key="5">
    <source>
        <dbReference type="ARBA" id="ARBA00022840"/>
    </source>
</evidence>
<dbReference type="PANTHER" id="PTHR21621:SF0">
    <property type="entry name" value="BETA-CITRYLGLUTAMATE SYNTHASE B-RELATED"/>
    <property type="match status" value="1"/>
</dbReference>
<keyword evidence="2" id="KW-0436">Ligase</keyword>
<dbReference type="GO" id="GO:0005524">
    <property type="term" value="F:ATP binding"/>
    <property type="evidence" value="ECO:0007669"/>
    <property type="project" value="UniProtKB-UniRule"/>
</dbReference>
<dbReference type="InterPro" id="IPR011761">
    <property type="entry name" value="ATP-grasp"/>
</dbReference>
<dbReference type="FunFam" id="3.30.470.20:FF:000058">
    <property type="entry name" value="Alpha-aminoadipate--LysW ligase LysX protein"/>
    <property type="match status" value="1"/>
</dbReference>
<dbReference type="InterPro" id="IPR013815">
    <property type="entry name" value="ATP_grasp_subdomain_1"/>
</dbReference>
<name>A0A0M0BPH5_9ARCH</name>
<evidence type="ECO:0000256" key="3">
    <source>
        <dbReference type="ARBA" id="ARBA00022723"/>
    </source>
</evidence>
<keyword evidence="5 7" id="KW-0067">ATP-binding</keyword>
<dbReference type="InterPro" id="IPR013651">
    <property type="entry name" value="ATP-grasp_RimK-type"/>
</dbReference>
<dbReference type="AlphaFoldDB" id="A0A0M0BPH5"/>
<accession>A0A0M0BPH5</accession>